<reference evidence="1" key="1">
    <citation type="submission" date="2018-05" db="EMBL/GenBank/DDBJ databases">
        <authorList>
            <person name="Lanie J.A."/>
            <person name="Ng W.-L."/>
            <person name="Kazmierczak K.M."/>
            <person name="Andrzejewski T.M."/>
            <person name="Davidsen T.M."/>
            <person name="Wayne K.J."/>
            <person name="Tettelin H."/>
            <person name="Glass J.I."/>
            <person name="Rusch D."/>
            <person name="Podicherti R."/>
            <person name="Tsui H.-C.T."/>
            <person name="Winkler M.E."/>
        </authorList>
    </citation>
    <scope>NUCLEOTIDE SEQUENCE</scope>
</reference>
<dbReference type="Gene3D" id="3.90.1150.10">
    <property type="entry name" value="Aspartate Aminotransferase, domain 1"/>
    <property type="match status" value="1"/>
</dbReference>
<dbReference type="PANTHER" id="PTHR30244:SF34">
    <property type="entry name" value="DTDP-4-AMINO-4,6-DIDEOXYGALACTOSE TRANSAMINASE"/>
    <property type="match status" value="1"/>
</dbReference>
<name>A0A381VJW4_9ZZZZ</name>
<dbReference type="CDD" id="cd00616">
    <property type="entry name" value="AHBA_syn"/>
    <property type="match status" value="1"/>
</dbReference>
<dbReference type="Gene3D" id="3.40.640.10">
    <property type="entry name" value="Type I PLP-dependent aspartate aminotransferase-like (Major domain)"/>
    <property type="match status" value="1"/>
</dbReference>
<dbReference type="InterPro" id="IPR015422">
    <property type="entry name" value="PyrdxlP-dep_Trfase_small"/>
</dbReference>
<accession>A0A381VJW4</accession>
<dbReference type="InterPro" id="IPR015424">
    <property type="entry name" value="PyrdxlP-dep_Trfase"/>
</dbReference>
<dbReference type="GO" id="GO:0030170">
    <property type="term" value="F:pyridoxal phosphate binding"/>
    <property type="evidence" value="ECO:0007669"/>
    <property type="project" value="TreeGrafter"/>
</dbReference>
<dbReference type="InterPro" id="IPR015421">
    <property type="entry name" value="PyrdxlP-dep_Trfase_major"/>
</dbReference>
<dbReference type="InterPro" id="IPR000653">
    <property type="entry name" value="DegT/StrS_aminotransferase"/>
</dbReference>
<dbReference type="PANTHER" id="PTHR30244">
    <property type="entry name" value="TRANSAMINASE"/>
    <property type="match status" value="1"/>
</dbReference>
<dbReference type="EMBL" id="UINC01008970">
    <property type="protein sequence ID" value="SVA40311.1"/>
    <property type="molecule type" value="Genomic_DNA"/>
</dbReference>
<dbReference type="GO" id="GO:0000271">
    <property type="term" value="P:polysaccharide biosynthetic process"/>
    <property type="evidence" value="ECO:0007669"/>
    <property type="project" value="TreeGrafter"/>
</dbReference>
<dbReference type="SUPFAM" id="SSF53383">
    <property type="entry name" value="PLP-dependent transferases"/>
    <property type="match status" value="1"/>
</dbReference>
<gene>
    <name evidence="1" type="ORF">METZ01_LOCUS93165</name>
</gene>
<organism evidence="1">
    <name type="scientific">marine metagenome</name>
    <dbReference type="NCBI Taxonomy" id="408172"/>
    <lineage>
        <taxon>unclassified sequences</taxon>
        <taxon>metagenomes</taxon>
        <taxon>ecological metagenomes</taxon>
    </lineage>
</organism>
<dbReference type="Pfam" id="PF01041">
    <property type="entry name" value="DegT_DnrJ_EryC1"/>
    <property type="match status" value="1"/>
</dbReference>
<dbReference type="PIRSF" id="PIRSF000390">
    <property type="entry name" value="PLP_StrS"/>
    <property type="match status" value="1"/>
</dbReference>
<evidence type="ECO:0000313" key="1">
    <source>
        <dbReference type="EMBL" id="SVA40311.1"/>
    </source>
</evidence>
<dbReference type="GO" id="GO:0008483">
    <property type="term" value="F:transaminase activity"/>
    <property type="evidence" value="ECO:0007669"/>
    <property type="project" value="TreeGrafter"/>
</dbReference>
<protein>
    <submittedName>
        <fullName evidence="1">Uncharacterized protein</fullName>
    </submittedName>
</protein>
<dbReference type="AlphaFoldDB" id="A0A381VJW4"/>
<proteinExistence type="predicted"/>
<sequence>MKAIRLRRPYFPENSIKKIQRDIGNAMRGGRLTLGENVSKFEKKFAKFNGSKFGCGVSSATAGLHIALLSLGIKQNDEVIIPSKTFISTANAAIYCNAKPIFCDVQEDTFQIDPNHVKKLITKKTKAIIPVHIAGNVCDMKELLEISNQNNIPIVEDAAHAHGATYYGKKAGSFGRIGVFSFYPDKVMASADGGMIVTNDSEIYKKTFEFRNVGRKYLGQYDYNVIGYNYRMNELQAILLNEQLKLLPSMLKRRKEIAKIYDEQLNIKNLVRQKIQKFVKSSYYAYVLRLTKGDLERLRMKLSKKRIETSPMFTSVYKIKAYRNILGNTPACRVTEKLDGQTFTIPLHPGLTDNEINIVINEIKKNEK</sequence>